<comment type="caution">
    <text evidence="1">The sequence shown here is derived from an EMBL/GenBank/DDBJ whole genome shotgun (WGS) entry which is preliminary data.</text>
</comment>
<dbReference type="AlphaFoldDB" id="A0A7J8FJ19"/>
<name>A0A7J8FJ19_ROUAE</name>
<evidence type="ECO:0000313" key="1">
    <source>
        <dbReference type="EMBL" id="KAF6447708.1"/>
    </source>
</evidence>
<protein>
    <submittedName>
        <fullName evidence="1">Uncharacterized protein</fullName>
    </submittedName>
</protein>
<proteinExistence type="predicted"/>
<dbReference type="Proteomes" id="UP000593571">
    <property type="component" value="Unassembled WGS sequence"/>
</dbReference>
<reference evidence="1 2" key="1">
    <citation type="journal article" date="2020" name="Nature">
        <title>Six reference-quality genomes reveal evolution of bat adaptations.</title>
        <authorList>
            <person name="Jebb D."/>
            <person name="Huang Z."/>
            <person name="Pippel M."/>
            <person name="Hughes G.M."/>
            <person name="Lavrichenko K."/>
            <person name="Devanna P."/>
            <person name="Winkler S."/>
            <person name="Jermiin L.S."/>
            <person name="Skirmuntt E.C."/>
            <person name="Katzourakis A."/>
            <person name="Burkitt-Gray L."/>
            <person name="Ray D.A."/>
            <person name="Sullivan K.A.M."/>
            <person name="Roscito J.G."/>
            <person name="Kirilenko B.M."/>
            <person name="Davalos L.M."/>
            <person name="Corthals A.P."/>
            <person name="Power M.L."/>
            <person name="Jones G."/>
            <person name="Ransome R.D."/>
            <person name="Dechmann D.K.N."/>
            <person name="Locatelli A.G."/>
            <person name="Puechmaille S.J."/>
            <person name="Fedrigo O."/>
            <person name="Jarvis E.D."/>
            <person name="Hiller M."/>
            <person name="Vernes S.C."/>
            <person name="Myers E.W."/>
            <person name="Teeling E.C."/>
        </authorList>
    </citation>
    <scope>NUCLEOTIDE SEQUENCE [LARGE SCALE GENOMIC DNA]</scope>
    <source>
        <strain evidence="1">MRouAeg1</strain>
        <tissue evidence="1">Muscle</tissue>
    </source>
</reference>
<keyword evidence="2" id="KW-1185">Reference proteome</keyword>
<sequence>MGRWVQDLGPCTCQGDVGIICHQPSVARSVHHPVPTARDLSFSEGRTAVPVSRWEAGAQKGLTLSVQLYLHTSPLVQQVLIHPHWPFAHAVPSARNSLQLLLQDQEKSRLLQRALPDCFGSDDHPFL</sequence>
<evidence type="ECO:0000313" key="2">
    <source>
        <dbReference type="Proteomes" id="UP000593571"/>
    </source>
</evidence>
<accession>A0A7J8FJ19</accession>
<organism evidence="1 2">
    <name type="scientific">Rousettus aegyptiacus</name>
    <name type="common">Egyptian fruit bat</name>
    <name type="synonym">Pteropus aegyptiacus</name>
    <dbReference type="NCBI Taxonomy" id="9407"/>
    <lineage>
        <taxon>Eukaryota</taxon>
        <taxon>Metazoa</taxon>
        <taxon>Chordata</taxon>
        <taxon>Craniata</taxon>
        <taxon>Vertebrata</taxon>
        <taxon>Euteleostomi</taxon>
        <taxon>Mammalia</taxon>
        <taxon>Eutheria</taxon>
        <taxon>Laurasiatheria</taxon>
        <taxon>Chiroptera</taxon>
        <taxon>Yinpterochiroptera</taxon>
        <taxon>Pteropodoidea</taxon>
        <taxon>Pteropodidae</taxon>
        <taxon>Rousettinae</taxon>
        <taxon>Rousettus</taxon>
    </lineage>
</organism>
<gene>
    <name evidence="1" type="ORF">HJG63_012087</name>
</gene>
<dbReference type="EMBL" id="JACASE010000007">
    <property type="protein sequence ID" value="KAF6447708.1"/>
    <property type="molecule type" value="Genomic_DNA"/>
</dbReference>